<accession>A0A9K3PNV7</accession>
<feature type="region of interest" description="Disordered" evidence="3">
    <location>
        <begin position="100"/>
        <end position="135"/>
    </location>
</feature>
<feature type="compositionally biased region" description="Acidic residues" evidence="3">
    <location>
        <begin position="198"/>
        <end position="207"/>
    </location>
</feature>
<proteinExistence type="predicted"/>
<feature type="compositionally biased region" description="Polar residues" evidence="3">
    <location>
        <begin position="334"/>
        <end position="355"/>
    </location>
</feature>
<keyword evidence="2" id="KW-0539">Nucleus</keyword>
<feature type="region of interest" description="Disordered" evidence="3">
    <location>
        <begin position="194"/>
        <end position="263"/>
    </location>
</feature>
<feature type="compositionally biased region" description="Basic and acidic residues" evidence="3">
    <location>
        <begin position="247"/>
        <end position="259"/>
    </location>
</feature>
<dbReference type="AlphaFoldDB" id="A0A9K3PNV7"/>
<dbReference type="InterPro" id="IPR036546">
    <property type="entry name" value="MED15_KIX"/>
</dbReference>
<organism evidence="5 6">
    <name type="scientific">Nitzschia inconspicua</name>
    <dbReference type="NCBI Taxonomy" id="303405"/>
    <lineage>
        <taxon>Eukaryota</taxon>
        <taxon>Sar</taxon>
        <taxon>Stramenopiles</taxon>
        <taxon>Ochrophyta</taxon>
        <taxon>Bacillariophyta</taxon>
        <taxon>Bacillariophyceae</taxon>
        <taxon>Bacillariophycidae</taxon>
        <taxon>Bacillariales</taxon>
        <taxon>Bacillariaceae</taxon>
        <taxon>Nitzschia</taxon>
    </lineage>
</organism>
<dbReference type="EMBL" id="JAGRRH010000016">
    <property type="protein sequence ID" value="KAG7354385.1"/>
    <property type="molecule type" value="Genomic_DNA"/>
</dbReference>
<comment type="subcellular location">
    <subcellularLocation>
        <location evidence="1">Nucleus</location>
    </subcellularLocation>
</comment>
<evidence type="ECO:0000256" key="1">
    <source>
        <dbReference type="ARBA" id="ARBA00004123"/>
    </source>
</evidence>
<keyword evidence="6" id="KW-1185">Reference proteome</keyword>
<protein>
    <submittedName>
        <fullName evidence="5">KIX domain containing protein</fullName>
    </submittedName>
</protein>
<reference evidence="5" key="2">
    <citation type="submission" date="2021-04" db="EMBL/GenBank/DDBJ databases">
        <authorList>
            <person name="Podell S."/>
        </authorList>
    </citation>
    <scope>NUCLEOTIDE SEQUENCE</scope>
    <source>
        <strain evidence="5">Hildebrandi</strain>
    </source>
</reference>
<comment type="caution">
    <text evidence="5">The sequence shown here is derived from an EMBL/GenBank/DDBJ whole genome shotgun (WGS) entry which is preliminary data.</text>
</comment>
<evidence type="ECO:0000313" key="5">
    <source>
        <dbReference type="EMBL" id="KAG7354385.1"/>
    </source>
</evidence>
<dbReference type="Pfam" id="PF16987">
    <property type="entry name" value="KIX_2"/>
    <property type="match status" value="1"/>
</dbReference>
<gene>
    <name evidence="5" type="ORF">IV203_003741</name>
</gene>
<sequence>MSDAAAARTPSGDNNNNNKNSATTSTNDDWRSSVLHSYRNNEVREIAKILASIEGESTTVASKMMLSMKFEDQIFKSASSFDDYKKKIAKRLKKVQKTYAQQKAASGGDKDPSSSGGAGGAAAKSTGDSKSVDEPQREELLLKLRQTYGDMILYVIKNASLAMSDIERKLGPEKVEQFKPHITSCHEWAQELGIWNGNDDDDDDDNDDNNKKEEPTKVDNNKKDDNDDDNDDDKESDKPKPSTSKPSDTKKKEEKKEFKLPALSQLQRLEQHLEKRAKNIRDYVVKHADPELFLMETLERKDADVSANRRASKLLAVNLSKRIQYIQQQHQQQSDDASLQNQPQQQSHMSDQANTNTATPLQALQQALDKAKAAVPPPTRTDSKQLEASLRHLEKMRNASTALMNYWTIGEDRIATAPPQTLKRIYDVMTESMEFITNTMKEKKGEQGGSGAETVTLQDAWSKRLELPPPIVLSEDTTDTTTTTMSPPKRPRTNDYKPYIKARLLLNPNRKTPSNLLTAIRHKGARLVRPNSARGNVNTTHLILEFGTAFTMTIYLSPLTVNIRAMTSSSGSTNIVPSSDASNTAAPWQPLSYGLTNTSTGTSSSSSTSPRILSVWGVSSTYDSIGHVVEERLRDASTRATYLLRKCFQNHVKDKTVDFEVEILEGSALLEFLNITRETYMPGWQDYDYE</sequence>
<feature type="region of interest" description="Disordered" evidence="3">
    <location>
        <begin position="472"/>
        <end position="494"/>
    </location>
</feature>
<feature type="compositionally biased region" description="Basic and acidic residues" evidence="3">
    <location>
        <begin position="208"/>
        <end position="225"/>
    </location>
</feature>
<feature type="compositionally biased region" description="Low complexity" evidence="3">
    <location>
        <begin position="11"/>
        <end position="27"/>
    </location>
</feature>
<feature type="region of interest" description="Disordered" evidence="3">
    <location>
        <begin position="1"/>
        <end position="33"/>
    </location>
</feature>
<reference evidence="5" key="1">
    <citation type="journal article" date="2021" name="Sci. Rep.">
        <title>Diploid genomic architecture of Nitzschia inconspicua, an elite biomass production diatom.</title>
        <authorList>
            <person name="Oliver A."/>
            <person name="Podell S."/>
            <person name="Pinowska A."/>
            <person name="Traller J.C."/>
            <person name="Smith S.R."/>
            <person name="McClure R."/>
            <person name="Beliaev A."/>
            <person name="Bohutskyi P."/>
            <person name="Hill E.A."/>
            <person name="Rabines A."/>
            <person name="Zheng H."/>
            <person name="Allen L.Z."/>
            <person name="Kuo A."/>
            <person name="Grigoriev I.V."/>
            <person name="Allen A.E."/>
            <person name="Hazlebeck D."/>
            <person name="Allen E.E."/>
        </authorList>
    </citation>
    <scope>NUCLEOTIDE SEQUENCE</scope>
    <source>
        <strain evidence="5">Hildebrandi</strain>
    </source>
</reference>
<evidence type="ECO:0000259" key="4">
    <source>
        <dbReference type="Pfam" id="PF16987"/>
    </source>
</evidence>
<feature type="domain" description="Mediator complex subunit 15 KIX" evidence="4">
    <location>
        <begin position="28"/>
        <end position="105"/>
    </location>
</feature>
<evidence type="ECO:0000256" key="2">
    <source>
        <dbReference type="ARBA" id="ARBA00023242"/>
    </source>
</evidence>
<dbReference type="Proteomes" id="UP000693970">
    <property type="component" value="Unassembled WGS sequence"/>
</dbReference>
<dbReference type="OrthoDB" id="46960at2759"/>
<dbReference type="GO" id="GO:0005634">
    <property type="term" value="C:nucleus"/>
    <property type="evidence" value="ECO:0007669"/>
    <property type="project" value="UniProtKB-SubCell"/>
</dbReference>
<name>A0A9K3PNV7_9STRA</name>
<evidence type="ECO:0000256" key="3">
    <source>
        <dbReference type="SAM" id="MobiDB-lite"/>
    </source>
</evidence>
<feature type="region of interest" description="Disordered" evidence="3">
    <location>
        <begin position="327"/>
        <end position="355"/>
    </location>
</feature>
<evidence type="ECO:0000313" key="6">
    <source>
        <dbReference type="Proteomes" id="UP000693970"/>
    </source>
</evidence>